<evidence type="ECO:0000256" key="4">
    <source>
        <dbReference type="ARBA" id="ARBA00023136"/>
    </source>
</evidence>
<comment type="subcellular location">
    <subcellularLocation>
        <location evidence="1">Membrane</location>
        <topology evidence="1">Multi-pass membrane protein</topology>
    </subcellularLocation>
</comment>
<organism evidence="7">
    <name type="scientific">Aegilops tauschii</name>
    <name type="common">Tausch's goatgrass</name>
    <name type="synonym">Aegilops squarrosa</name>
    <dbReference type="NCBI Taxonomy" id="37682"/>
    <lineage>
        <taxon>Eukaryota</taxon>
        <taxon>Viridiplantae</taxon>
        <taxon>Streptophyta</taxon>
        <taxon>Embryophyta</taxon>
        <taxon>Tracheophyta</taxon>
        <taxon>Spermatophyta</taxon>
        <taxon>Magnoliopsida</taxon>
        <taxon>Liliopsida</taxon>
        <taxon>Poales</taxon>
        <taxon>Poaceae</taxon>
        <taxon>BOP clade</taxon>
        <taxon>Pooideae</taxon>
        <taxon>Triticodae</taxon>
        <taxon>Triticeae</taxon>
        <taxon>Triticinae</taxon>
        <taxon>Aegilops</taxon>
    </lineage>
</organism>
<keyword evidence="2 6" id="KW-0812">Transmembrane</keyword>
<proteinExistence type="predicted"/>
<reference evidence="7" key="1">
    <citation type="submission" date="2015-06" db="UniProtKB">
        <authorList>
            <consortium name="EnsemblPlants"/>
        </authorList>
    </citation>
    <scope>IDENTIFICATION</scope>
</reference>
<feature type="transmembrane region" description="Helical" evidence="6">
    <location>
        <begin position="198"/>
        <end position="217"/>
    </location>
</feature>
<evidence type="ECO:0000256" key="2">
    <source>
        <dbReference type="ARBA" id="ARBA00022692"/>
    </source>
</evidence>
<dbReference type="GO" id="GO:0016020">
    <property type="term" value="C:membrane"/>
    <property type="evidence" value="ECO:0007669"/>
    <property type="project" value="UniProtKB-SubCell"/>
</dbReference>
<keyword evidence="4 6" id="KW-0472">Membrane</keyword>
<sequence>MAAWDAVAGGRRSTTSPRSTPSPSSTSFFCMSSEDGTETARRTSSSTVLVGSGQDMSSHKESLNAVQAMCKFDFWLLFLAMACGMGSGLTTVNYVSQIRGSLWLDEQGDHHPGVALEHLELLWEVRCRLRLQSLPLVVRSRQAFFIAATLLVMGVGHTIISSGFRASVYIGSGFQRHFCDKESPQGEFACAGKHRFELPFLIMACVCVLGSVVAFVCSSEVQNKEVL</sequence>
<evidence type="ECO:0000256" key="3">
    <source>
        <dbReference type="ARBA" id="ARBA00022989"/>
    </source>
</evidence>
<name>R7W2H5_AEGTA</name>
<accession>R7W2H5</accession>
<dbReference type="PANTHER" id="PTHR21576">
    <property type="entry name" value="UNCHARACTERIZED NODULIN-LIKE PROTEIN"/>
    <property type="match status" value="1"/>
</dbReference>
<dbReference type="EnsemblPlants" id="EMT13812">
    <property type="protein sequence ID" value="EMT13812"/>
    <property type="gene ID" value="F775_11644"/>
</dbReference>
<dbReference type="PANTHER" id="PTHR21576:SF22">
    <property type="entry name" value="F25A4.25 PROTEIN"/>
    <property type="match status" value="1"/>
</dbReference>
<evidence type="ECO:0000313" key="7">
    <source>
        <dbReference type="EnsemblPlants" id="EMT13812"/>
    </source>
</evidence>
<feature type="transmembrane region" description="Helical" evidence="6">
    <location>
        <begin position="74"/>
        <end position="95"/>
    </location>
</feature>
<feature type="region of interest" description="Disordered" evidence="5">
    <location>
        <begin position="1"/>
        <end position="32"/>
    </location>
</feature>
<feature type="transmembrane region" description="Helical" evidence="6">
    <location>
        <begin position="143"/>
        <end position="164"/>
    </location>
</feature>
<evidence type="ECO:0000256" key="6">
    <source>
        <dbReference type="SAM" id="Phobius"/>
    </source>
</evidence>
<feature type="compositionally biased region" description="Low complexity" evidence="5">
    <location>
        <begin position="11"/>
        <end position="27"/>
    </location>
</feature>
<keyword evidence="3 6" id="KW-1133">Transmembrane helix</keyword>
<evidence type="ECO:0000256" key="1">
    <source>
        <dbReference type="ARBA" id="ARBA00004141"/>
    </source>
</evidence>
<evidence type="ECO:0000256" key="5">
    <source>
        <dbReference type="SAM" id="MobiDB-lite"/>
    </source>
</evidence>
<dbReference type="AlphaFoldDB" id="R7W2H5"/>
<protein>
    <submittedName>
        <fullName evidence="7">Uncharacterized protein</fullName>
    </submittedName>
</protein>